<dbReference type="Proteomes" id="UP000008142">
    <property type="component" value="Unassembled WGS sequence"/>
</dbReference>
<organism evidence="2">
    <name type="scientific">Ajellomyces capsulatus (strain H88)</name>
    <name type="common">Darling's disease fungus</name>
    <name type="synonym">Histoplasma capsulatum</name>
    <dbReference type="NCBI Taxonomy" id="544711"/>
    <lineage>
        <taxon>Eukaryota</taxon>
        <taxon>Fungi</taxon>
        <taxon>Dikarya</taxon>
        <taxon>Ascomycota</taxon>
        <taxon>Pezizomycotina</taxon>
        <taxon>Eurotiomycetes</taxon>
        <taxon>Eurotiomycetidae</taxon>
        <taxon>Onygenales</taxon>
        <taxon>Ajellomycetaceae</taxon>
        <taxon>Histoplasma</taxon>
    </lineage>
</organism>
<proteinExistence type="predicted"/>
<dbReference type="EMBL" id="DS990640">
    <property type="protein sequence ID" value="EGC48073.1"/>
    <property type="molecule type" value="Genomic_DNA"/>
</dbReference>
<name>F0UM29_AJEC8</name>
<dbReference type="OMA" id="RCHNDGA"/>
<dbReference type="HOGENOM" id="CLU_1767540_0_0_1"/>
<sequence length="147" mass="16947">MDAKLLMHWPPGFVPQKPTIQSILRCHNDGASDRMPTLREGGKAVRSVLSLGWMQMNAFELAESGFSLQEQYAIKNVFNKGLINAGDMLTLESRWNDPSEPDIRLIRNEKTNLDRYQGYLKGTNIMKFHRADSLQLRDIREERQITK</sequence>
<evidence type="ECO:0000313" key="2">
    <source>
        <dbReference type="Proteomes" id="UP000008142"/>
    </source>
</evidence>
<dbReference type="AlphaFoldDB" id="F0UM29"/>
<evidence type="ECO:0000313" key="1">
    <source>
        <dbReference type="EMBL" id="EGC48073.1"/>
    </source>
</evidence>
<reference evidence="2" key="1">
    <citation type="submission" date="2008-07" db="EMBL/GenBank/DDBJ databases">
        <title>Annotation of Ajellomyces capsulatus strain H88.</title>
        <authorList>
            <person name="Champion M."/>
            <person name="Cuomo C."/>
            <person name="Ma L.-J."/>
            <person name="Henn M.R."/>
            <person name="Sil A."/>
            <person name="Goldman B."/>
            <person name="Young S.K."/>
            <person name="Kodira C.D."/>
            <person name="Zeng Q."/>
            <person name="Koehrsen M."/>
            <person name="Alvarado L."/>
            <person name="Berlin A."/>
            <person name="Borenstein D."/>
            <person name="Chen Z."/>
            <person name="Engels R."/>
            <person name="Freedman E."/>
            <person name="Gellesch M."/>
            <person name="Goldberg J."/>
            <person name="Griggs A."/>
            <person name="Gujja S."/>
            <person name="Heiman D."/>
            <person name="Hepburn T."/>
            <person name="Howarth C."/>
            <person name="Jen D."/>
            <person name="Larson L."/>
            <person name="Lewis B."/>
            <person name="Mehta T."/>
            <person name="Park D."/>
            <person name="Pearson M."/>
            <person name="Roberts A."/>
            <person name="Saif S."/>
            <person name="Shea T."/>
            <person name="Shenoy N."/>
            <person name="Sisk P."/>
            <person name="Stolte C."/>
            <person name="Sykes S."/>
            <person name="Walk T."/>
            <person name="White J."/>
            <person name="Yandava C."/>
            <person name="Klein B."/>
            <person name="McEwen J.G."/>
            <person name="Puccia R."/>
            <person name="Goldman G.H."/>
            <person name="Felipe M.S."/>
            <person name="Nino-Vega G."/>
            <person name="San-Blas G."/>
            <person name="Taylor J."/>
            <person name="Mendoza L."/>
            <person name="Galagan J."/>
            <person name="Nusbaum C."/>
            <person name="Birren B."/>
        </authorList>
    </citation>
    <scope>NUCLEOTIDE SEQUENCE [LARGE SCALE GENOMIC DNA]</scope>
    <source>
        <strain evidence="2">H88</strain>
    </source>
</reference>
<gene>
    <name evidence="1" type="ORF">HCEG_07288</name>
</gene>
<protein>
    <submittedName>
        <fullName evidence="1">Predicted protein</fullName>
    </submittedName>
</protein>
<accession>F0UM29</accession>